<dbReference type="SUPFAM" id="SSF56281">
    <property type="entry name" value="Metallo-hydrolase/oxidoreductase"/>
    <property type="match status" value="1"/>
</dbReference>
<comment type="caution">
    <text evidence="2">The sequence shown here is derived from an EMBL/GenBank/DDBJ whole genome shotgun (WGS) entry which is preliminary data.</text>
</comment>
<proteinExistence type="predicted"/>
<evidence type="ECO:0000313" key="3">
    <source>
        <dbReference type="Proteomes" id="UP000711995"/>
    </source>
</evidence>
<protein>
    <submittedName>
        <fullName evidence="2">MBL fold metallo-hydrolase</fullName>
    </submittedName>
</protein>
<dbReference type="SMART" id="SM00849">
    <property type="entry name" value="Lactamase_B"/>
    <property type="match status" value="1"/>
</dbReference>
<dbReference type="InterPro" id="IPR052533">
    <property type="entry name" value="WalJ/YycJ-like"/>
</dbReference>
<dbReference type="EMBL" id="JAATLJ010000001">
    <property type="protein sequence ID" value="NIZ40547.1"/>
    <property type="molecule type" value="Genomic_DNA"/>
</dbReference>
<dbReference type="Proteomes" id="UP000711995">
    <property type="component" value="Unassembled WGS sequence"/>
</dbReference>
<dbReference type="Gene3D" id="3.60.15.10">
    <property type="entry name" value="Ribonuclease Z/Hydroxyacylglutathione hydrolase-like"/>
    <property type="match status" value="1"/>
</dbReference>
<dbReference type="Pfam" id="PF00753">
    <property type="entry name" value="Lactamase_B"/>
    <property type="match status" value="1"/>
</dbReference>
<gene>
    <name evidence="2" type="ORF">HCT14_03335</name>
</gene>
<dbReference type="InterPro" id="IPR036866">
    <property type="entry name" value="RibonucZ/Hydroxyglut_hydro"/>
</dbReference>
<accession>A0A968KSP4</accession>
<evidence type="ECO:0000259" key="1">
    <source>
        <dbReference type="SMART" id="SM00849"/>
    </source>
</evidence>
<dbReference type="PANTHER" id="PTHR47619">
    <property type="entry name" value="METALLO-HYDROLASE YYCJ-RELATED"/>
    <property type="match status" value="1"/>
</dbReference>
<dbReference type="RefSeq" id="WP_167700139.1">
    <property type="nucleotide sequence ID" value="NZ_CP118174.1"/>
</dbReference>
<dbReference type="PANTHER" id="PTHR47619:SF1">
    <property type="entry name" value="EXODEOXYRIBONUCLEASE WALJ"/>
    <property type="match status" value="1"/>
</dbReference>
<keyword evidence="3" id="KW-1185">Reference proteome</keyword>
<dbReference type="AlphaFoldDB" id="A0A968KSP4"/>
<reference evidence="2 3" key="1">
    <citation type="submission" date="2020-03" db="EMBL/GenBank/DDBJ databases">
        <title>Spirochaetal bacteria isolated from arthropods constitute a novel genus Entomospira genus novum within the order Spirochaetales.</title>
        <authorList>
            <person name="Grana-Miraglia L."/>
            <person name="Sikutova S."/>
            <person name="Fingerle V."/>
            <person name="Sing A."/>
            <person name="Castillo-Ramirez S."/>
            <person name="Margos G."/>
            <person name="Rudolf I."/>
        </authorList>
    </citation>
    <scope>NUCLEOTIDE SEQUENCE [LARGE SCALE GENOMIC DNA]</scope>
    <source>
        <strain evidence="2 3">BR193</strain>
    </source>
</reference>
<dbReference type="InterPro" id="IPR001279">
    <property type="entry name" value="Metallo-B-lactamas"/>
</dbReference>
<name>A0A968KSP4_9SPIO</name>
<feature type="domain" description="Metallo-beta-lactamase" evidence="1">
    <location>
        <begin position="27"/>
        <end position="206"/>
    </location>
</feature>
<sequence length="274" mass="31325">MVIREVNESAQSNVNHIRYAVLGTGSSGNAYVFESDKALWLVDAGYKATVITERLSALGFSLWKPLTIFCTHHHKDHILGVSSLAETFDALVVASDYVVQLLKKDFPALRSWTVTTNRHYSCPSIGGSFLTFKTMHDAKESLSYQLDIEGVRFMILTDTGSILPEMYRLAYYSHVLFLEANYDQELLESGKYPPFLKRRITGNRGHLSNIQAREFLETIKHTPHVKQIFFCHLSDDNNRIDFVEREIVLQNILPCLMYICPKSRASRVYEVITH</sequence>
<organism evidence="2 3">
    <name type="scientific">Entomospira entomophila</name>
    <dbReference type="NCBI Taxonomy" id="2719988"/>
    <lineage>
        <taxon>Bacteria</taxon>
        <taxon>Pseudomonadati</taxon>
        <taxon>Spirochaetota</taxon>
        <taxon>Spirochaetia</taxon>
        <taxon>Spirochaetales</taxon>
        <taxon>Spirochaetaceae</taxon>
        <taxon>Entomospira</taxon>
    </lineage>
</organism>
<evidence type="ECO:0000313" key="2">
    <source>
        <dbReference type="EMBL" id="NIZ40547.1"/>
    </source>
</evidence>